<comment type="cofactor">
    <cofactor evidence="1">
        <name>(R)-lipoate</name>
        <dbReference type="ChEBI" id="CHEBI:83088"/>
    </cofactor>
</comment>
<proteinExistence type="inferred from homology"/>
<evidence type="ECO:0000256" key="5">
    <source>
        <dbReference type="ARBA" id="ARBA00016300"/>
    </source>
</evidence>
<comment type="function">
    <text evidence="9">The pyruvate dehydrogenase complex catalyzes the overall conversion of pyruvate to acetyl-CoA and CO(2). It contains multiple copies of three enzymatic components: pyruvate dehydrogenase (E1), dihydrolipoamide acetyltransferase (E2) and lipoamide dehydrogenase (E3).</text>
</comment>
<dbReference type="FunFam" id="4.10.320.10:FF:000002">
    <property type="entry name" value="Dihydrolipoamide acetyltransferase component of pyruvate dehydrogenase complex"/>
    <property type="match status" value="1"/>
</dbReference>
<keyword evidence="7" id="KW-0450">Lipoyl</keyword>
<dbReference type="SUPFAM" id="SSF47005">
    <property type="entry name" value="Peripheral subunit-binding domain of 2-oxo acid dehydrogenase complex"/>
    <property type="match status" value="1"/>
</dbReference>
<keyword evidence="8 16" id="KW-0012">Acyltransferase</keyword>
<dbReference type="EC" id="2.3.1.12" evidence="4"/>
<dbReference type="Proteomes" id="UP000002427">
    <property type="component" value="Chromosome"/>
</dbReference>
<comment type="catalytic activity">
    <reaction evidence="14">
        <text>N(6)-[(R)-dihydrolipoyl]-L-lysyl-[protein] + acetyl-CoA = N(6)-[(R)-S(8)-acetyldihydrolipoyl]-L-lysyl-[protein] + CoA</text>
        <dbReference type="Rhea" id="RHEA:17017"/>
        <dbReference type="Rhea" id="RHEA-COMP:10475"/>
        <dbReference type="Rhea" id="RHEA-COMP:10478"/>
        <dbReference type="ChEBI" id="CHEBI:57287"/>
        <dbReference type="ChEBI" id="CHEBI:57288"/>
        <dbReference type="ChEBI" id="CHEBI:83100"/>
        <dbReference type="ChEBI" id="CHEBI:83111"/>
        <dbReference type="EC" id="2.3.1.12"/>
    </reaction>
</comment>
<evidence type="ECO:0000256" key="4">
    <source>
        <dbReference type="ARBA" id="ARBA00013114"/>
    </source>
</evidence>
<evidence type="ECO:0000256" key="9">
    <source>
        <dbReference type="ARBA" id="ARBA00025211"/>
    </source>
</evidence>
<keyword evidence="16" id="KW-0670">Pyruvate</keyword>
<comment type="similarity">
    <text evidence="2">Belongs to the 2-oxoacid dehydrogenase family.</text>
</comment>
<dbReference type="STRING" id="374463.BCI_0511"/>
<sequence length="358" mass="40578">MLFDIETATIPLTIKENIDTNIQLTNNNHNILPTISVKNNENCKLAIKNDYLQNESYFYATPAIRSLAREFNINLNNIKGTGRKGRILREDIQKYIKNIIYRHEISDKQIIPITSNNKQNNRLQFKDIKEIQLGSIQKKSSSNLYTNWITIPHVTQFHEANITKLEKFRKEQNSTEEIKKLNIKITLLIFVMKAVSKALEIFPLFNSSLSEDGTKLICKKYINIGIAVDTPSGLLVPVCHNVNKKGIITLSQEVINLAQKAHTGKLIPSDMQDSCFTISNLGNIGGMHFTPIINAPEVAILGVSKTYFKPVWNGEKFIPLQVLPLSLSYDHRVINGGDGARFINFIGHIMSDIRLFIM</sequence>
<evidence type="ECO:0000256" key="12">
    <source>
        <dbReference type="ARBA" id="ARBA00038880"/>
    </source>
</evidence>
<comment type="subunit">
    <text evidence="3">Forms a 24-polypeptide structural core with octahedral symmetry.</text>
</comment>
<evidence type="ECO:0000256" key="11">
    <source>
        <dbReference type="ARBA" id="ARBA00031531"/>
    </source>
</evidence>
<evidence type="ECO:0000256" key="13">
    <source>
        <dbReference type="ARBA" id="ARBA00042008"/>
    </source>
</evidence>
<gene>
    <name evidence="16" type="primary">aceF</name>
    <name evidence="16" type="ordered locus">BCI_0511</name>
</gene>
<dbReference type="AlphaFoldDB" id="Q1LSX2"/>
<dbReference type="PANTHER" id="PTHR43178">
    <property type="entry name" value="DIHYDROLIPOAMIDE ACETYLTRANSFERASE COMPONENT OF PYRUVATE DEHYDROGENASE COMPLEX"/>
    <property type="match status" value="1"/>
</dbReference>
<dbReference type="GO" id="GO:0005737">
    <property type="term" value="C:cytoplasm"/>
    <property type="evidence" value="ECO:0007669"/>
    <property type="project" value="TreeGrafter"/>
</dbReference>
<dbReference type="PANTHER" id="PTHR43178:SF2">
    <property type="entry name" value="DIHYDROLIPOYLLYSINE-RESIDUE ACETYLTRANSFERASE COMPONENT OF PYRUVATE DEHYDROGENASE COMPLEX"/>
    <property type="match status" value="1"/>
</dbReference>
<dbReference type="FunFam" id="3.30.559.10:FF:000004">
    <property type="entry name" value="Acetyltransferase component of pyruvate dehydrogenase complex"/>
    <property type="match status" value="1"/>
</dbReference>
<evidence type="ECO:0000256" key="10">
    <source>
        <dbReference type="ARBA" id="ARBA00029730"/>
    </source>
</evidence>
<keyword evidence="17" id="KW-1185">Reference proteome</keyword>
<evidence type="ECO:0000256" key="1">
    <source>
        <dbReference type="ARBA" id="ARBA00001938"/>
    </source>
</evidence>
<dbReference type="PROSITE" id="PS51826">
    <property type="entry name" value="PSBD"/>
    <property type="match status" value="1"/>
</dbReference>
<dbReference type="InterPro" id="IPR001078">
    <property type="entry name" value="2-oxoacid_DH_actylTfrase"/>
</dbReference>
<evidence type="ECO:0000256" key="2">
    <source>
        <dbReference type="ARBA" id="ARBA00007317"/>
    </source>
</evidence>
<dbReference type="Gene3D" id="4.10.320.10">
    <property type="entry name" value="E3-binding domain"/>
    <property type="match status" value="1"/>
</dbReference>
<dbReference type="SUPFAM" id="SSF52777">
    <property type="entry name" value="CoA-dependent acyltransferases"/>
    <property type="match status" value="1"/>
</dbReference>
<dbReference type="InterPro" id="IPR050743">
    <property type="entry name" value="2-oxoacid_DH_E2_comp"/>
</dbReference>
<reference evidence="16 17" key="1">
    <citation type="journal article" date="2006" name="PLoS Biol.">
        <title>Metabolic complementarity and genomics of the dual bacterial symbiosis of sharpshooters.</title>
        <authorList>
            <person name="Wu D."/>
            <person name="Daugherty S.C."/>
            <person name="Van Aken S.E."/>
            <person name="Pai G.H."/>
            <person name="Watkins K.L."/>
            <person name="Khouri H."/>
            <person name="Tallon L.J."/>
            <person name="Zaborsky J.M."/>
            <person name="Dunbar H.E."/>
            <person name="Tran P.L."/>
            <person name="Moran N.A."/>
            <person name="Eisen J.A."/>
        </authorList>
    </citation>
    <scope>NUCLEOTIDE SEQUENCE [LARGE SCALE GENOMIC DNA]</scope>
    <source>
        <strain evidence="16">Hc</strain>
    </source>
</reference>
<organism evidence="16 17">
    <name type="scientific">Baumannia cicadellinicola subsp. Homalodisca coagulata</name>
    <dbReference type="NCBI Taxonomy" id="374463"/>
    <lineage>
        <taxon>Bacteria</taxon>
        <taxon>Pseudomonadati</taxon>
        <taxon>Pseudomonadota</taxon>
        <taxon>Gammaproteobacteria</taxon>
        <taxon>Candidatus Palibaumannia</taxon>
    </lineage>
</organism>
<dbReference type="GO" id="GO:0004742">
    <property type="term" value="F:dihydrolipoyllysine-residue acetyltransferase activity"/>
    <property type="evidence" value="ECO:0007669"/>
    <property type="project" value="UniProtKB-EC"/>
</dbReference>
<dbReference type="KEGG" id="bci:BCI_0511"/>
<name>Q1LSX2_BAUCH</name>
<feature type="domain" description="Peripheral subunit-binding (PSBD)" evidence="15">
    <location>
        <begin position="59"/>
        <end position="96"/>
    </location>
</feature>
<evidence type="ECO:0000259" key="15">
    <source>
        <dbReference type="PROSITE" id="PS51826"/>
    </source>
</evidence>
<protein>
    <recommendedName>
        <fullName evidence="5">Dihydrolipoyllysine-residue acetyltransferase component of pyruvate dehydrogenase complex</fullName>
        <ecNumber evidence="4">2.3.1.12</ecNumber>
        <ecNumber evidence="12">2.3.1.168</ecNumber>
    </recommendedName>
    <alternativeName>
        <fullName evidence="13">Branched-chain alpha-keto acid dehydrogenase complex component E2</fullName>
    </alternativeName>
    <alternativeName>
        <fullName evidence="10">Dihydrolipoamide acetyltransferase component of pyruvate dehydrogenase complex</fullName>
    </alternativeName>
    <alternativeName>
        <fullName evidence="11">E2</fullName>
    </alternativeName>
</protein>
<accession>Q1LSX2</accession>
<evidence type="ECO:0000256" key="14">
    <source>
        <dbReference type="ARBA" id="ARBA00048370"/>
    </source>
</evidence>
<dbReference type="Gene3D" id="3.30.559.10">
    <property type="entry name" value="Chloramphenicol acetyltransferase-like domain"/>
    <property type="match status" value="1"/>
</dbReference>
<dbReference type="InterPro" id="IPR004167">
    <property type="entry name" value="PSBD"/>
</dbReference>
<evidence type="ECO:0000256" key="8">
    <source>
        <dbReference type="ARBA" id="ARBA00023315"/>
    </source>
</evidence>
<dbReference type="GO" id="GO:0006086">
    <property type="term" value="P:pyruvate decarboxylation to acetyl-CoA"/>
    <property type="evidence" value="ECO:0007669"/>
    <property type="project" value="TreeGrafter"/>
</dbReference>
<evidence type="ECO:0000313" key="17">
    <source>
        <dbReference type="Proteomes" id="UP000002427"/>
    </source>
</evidence>
<dbReference type="EMBL" id="CP000238">
    <property type="protein sequence ID" value="ABF13900.1"/>
    <property type="molecule type" value="Genomic_DNA"/>
</dbReference>
<dbReference type="InterPro" id="IPR036625">
    <property type="entry name" value="E3-bd_dom_sf"/>
</dbReference>
<evidence type="ECO:0000313" key="16">
    <source>
        <dbReference type="EMBL" id="ABF13900.1"/>
    </source>
</evidence>
<dbReference type="HOGENOM" id="CLU_016733_10_0_6"/>
<dbReference type="EC" id="2.3.1.168" evidence="12"/>
<dbReference type="Pfam" id="PF02817">
    <property type="entry name" value="E3_binding"/>
    <property type="match status" value="1"/>
</dbReference>
<evidence type="ECO:0000256" key="3">
    <source>
        <dbReference type="ARBA" id="ARBA00011484"/>
    </source>
</evidence>
<evidence type="ECO:0000256" key="7">
    <source>
        <dbReference type="ARBA" id="ARBA00022823"/>
    </source>
</evidence>
<keyword evidence="6 16" id="KW-0808">Transferase</keyword>
<dbReference type="Pfam" id="PF00198">
    <property type="entry name" value="2-oxoacid_dh"/>
    <property type="match status" value="1"/>
</dbReference>
<evidence type="ECO:0000256" key="6">
    <source>
        <dbReference type="ARBA" id="ARBA00022679"/>
    </source>
</evidence>
<dbReference type="GO" id="GO:0043754">
    <property type="term" value="F:dihydrolipoamide branched chain acyltransferase activity"/>
    <property type="evidence" value="ECO:0007669"/>
    <property type="project" value="UniProtKB-EC"/>
</dbReference>
<dbReference type="InterPro" id="IPR023213">
    <property type="entry name" value="CAT-like_dom_sf"/>
</dbReference>
<dbReference type="GO" id="GO:0031405">
    <property type="term" value="F:lipoic acid binding"/>
    <property type="evidence" value="ECO:0007669"/>
    <property type="project" value="TreeGrafter"/>
</dbReference>